<name>A0A8T0SAV4_PANVG</name>
<accession>A0A8T0SAV4</accession>
<protein>
    <submittedName>
        <fullName evidence="2">Uncharacterized protein</fullName>
    </submittedName>
</protein>
<organism evidence="2 3">
    <name type="scientific">Panicum virgatum</name>
    <name type="common">Blackwell switchgrass</name>
    <dbReference type="NCBI Taxonomy" id="38727"/>
    <lineage>
        <taxon>Eukaryota</taxon>
        <taxon>Viridiplantae</taxon>
        <taxon>Streptophyta</taxon>
        <taxon>Embryophyta</taxon>
        <taxon>Tracheophyta</taxon>
        <taxon>Spermatophyta</taxon>
        <taxon>Magnoliopsida</taxon>
        <taxon>Liliopsida</taxon>
        <taxon>Poales</taxon>
        <taxon>Poaceae</taxon>
        <taxon>PACMAD clade</taxon>
        <taxon>Panicoideae</taxon>
        <taxon>Panicodae</taxon>
        <taxon>Paniceae</taxon>
        <taxon>Panicinae</taxon>
        <taxon>Panicum</taxon>
        <taxon>Panicum sect. Hiantes</taxon>
    </lineage>
</organism>
<dbReference type="EMBL" id="CM029046">
    <property type="protein sequence ID" value="KAG2594265.1"/>
    <property type="molecule type" value="Genomic_DNA"/>
</dbReference>
<proteinExistence type="predicted"/>
<dbReference type="AlphaFoldDB" id="A0A8T0SAV4"/>
<dbReference type="Proteomes" id="UP000823388">
    <property type="component" value="Chromosome 5N"/>
</dbReference>
<gene>
    <name evidence="2" type="ORF">PVAP13_5NG634700</name>
</gene>
<keyword evidence="3" id="KW-1185">Reference proteome</keyword>
<feature type="region of interest" description="Disordered" evidence="1">
    <location>
        <begin position="1"/>
        <end position="32"/>
    </location>
</feature>
<evidence type="ECO:0000256" key="1">
    <source>
        <dbReference type="SAM" id="MobiDB-lite"/>
    </source>
</evidence>
<evidence type="ECO:0000313" key="3">
    <source>
        <dbReference type="Proteomes" id="UP000823388"/>
    </source>
</evidence>
<sequence>MIAGRSSPHFRSDSDMREREGDGREAIDTAKW</sequence>
<comment type="caution">
    <text evidence="2">The sequence shown here is derived from an EMBL/GenBank/DDBJ whole genome shotgun (WGS) entry which is preliminary data.</text>
</comment>
<evidence type="ECO:0000313" key="2">
    <source>
        <dbReference type="EMBL" id="KAG2594265.1"/>
    </source>
</evidence>
<feature type="compositionally biased region" description="Basic and acidic residues" evidence="1">
    <location>
        <begin position="10"/>
        <end position="32"/>
    </location>
</feature>
<reference evidence="2" key="1">
    <citation type="submission" date="2020-05" db="EMBL/GenBank/DDBJ databases">
        <title>WGS assembly of Panicum virgatum.</title>
        <authorList>
            <person name="Lovell J.T."/>
            <person name="Jenkins J."/>
            <person name="Shu S."/>
            <person name="Juenger T.E."/>
            <person name="Schmutz J."/>
        </authorList>
    </citation>
    <scope>NUCLEOTIDE SEQUENCE</scope>
    <source>
        <strain evidence="2">AP13</strain>
    </source>
</reference>